<evidence type="ECO:0000259" key="4">
    <source>
        <dbReference type="PROSITE" id="PS50835"/>
    </source>
</evidence>
<evidence type="ECO:0000313" key="5">
    <source>
        <dbReference type="EMBL" id="KAK7939761.1"/>
    </source>
</evidence>
<dbReference type="AlphaFoldDB" id="A0AAW0PVM3"/>
<keyword evidence="3" id="KW-0732">Signal</keyword>
<keyword evidence="2" id="KW-1133">Transmembrane helix</keyword>
<dbReference type="PROSITE" id="PS50835">
    <property type="entry name" value="IG_LIKE"/>
    <property type="match status" value="6"/>
</dbReference>
<dbReference type="CDD" id="cd00098">
    <property type="entry name" value="IgC1"/>
    <property type="match status" value="2"/>
</dbReference>
<accession>A0AAW0PVM3</accession>
<evidence type="ECO:0000256" key="2">
    <source>
        <dbReference type="SAM" id="Phobius"/>
    </source>
</evidence>
<organism evidence="5 6">
    <name type="scientific">Mugilogobius chulae</name>
    <name type="common">yellowstripe goby</name>
    <dbReference type="NCBI Taxonomy" id="88201"/>
    <lineage>
        <taxon>Eukaryota</taxon>
        <taxon>Metazoa</taxon>
        <taxon>Chordata</taxon>
        <taxon>Craniata</taxon>
        <taxon>Vertebrata</taxon>
        <taxon>Euteleostomi</taxon>
        <taxon>Actinopterygii</taxon>
        <taxon>Neopterygii</taxon>
        <taxon>Teleostei</taxon>
        <taxon>Neoteleostei</taxon>
        <taxon>Acanthomorphata</taxon>
        <taxon>Gobiaria</taxon>
        <taxon>Gobiiformes</taxon>
        <taxon>Gobioidei</taxon>
        <taxon>Gobiidae</taxon>
        <taxon>Gobionellinae</taxon>
        <taxon>Mugilogobius</taxon>
    </lineage>
</organism>
<feature type="domain" description="Ig-like" evidence="4">
    <location>
        <begin position="319"/>
        <end position="425"/>
    </location>
</feature>
<feature type="domain" description="Ig-like" evidence="4">
    <location>
        <begin position="223"/>
        <end position="313"/>
    </location>
</feature>
<sequence>MWCTSILLTYFHILPTARTCGGPSCTPGGGPSFQTVMTSTSNVVKASCSLCSVFEAKISWWMDKNLVQSDSVRQYMNSSHIISELTVSPSKWKTLGHVSCKAEHVCLSTTEKTVYVKAAPGPAPEVTIRRSLPHVLKGDSAVLQCDITNLSSSDFYVTFQCNQRDISPKDFVHLSEGTGHSISRTFSVPAIYWRTENRFRCQVSQGFSNKISVSSTKSIFVEPSVKLLLAPSDKSGQQTLSCTAWGFNPHIEWFSGSQRLSGGSNVPTSLNAEGHVVVSSLFQVPETEWKSGKVFSCQVTDTSLNKKLKTDISVCEVTPQTSQTVAVYVQGPALDQLLNNNQRLTVSCLLVGSSLDSFTVTWKVDENIQSEGVGTEAPVLHSNGTQTLQSQLSVSAQDWHAHKPVTCEAKHMCSNHSTEEWTSKSNNTEPPTIRLTDPNLLEFSPFDPVSLDCLVFGFYPPDVIIFWEKNGVRVPSSNQTNAPIWRDKHVVAAPFRSTITNIFASVIQSPPSAVLLLGEKELVCLVTGFSPAHINVSWFLDNSTELHDYNTSHVLRGPDGKFSIKSHLRLAPSDMLPGAHHTCRVTHVTATVDVHVLQKESVGECNFVDYLKHVDEELDSGAESWYMACVFLLCFLVCAVYCVCATFFKTK</sequence>
<dbReference type="Proteomes" id="UP001460270">
    <property type="component" value="Unassembled WGS sequence"/>
</dbReference>
<dbReference type="InterPro" id="IPR013783">
    <property type="entry name" value="Ig-like_fold"/>
</dbReference>
<feature type="transmembrane region" description="Helical" evidence="2">
    <location>
        <begin position="625"/>
        <end position="648"/>
    </location>
</feature>
<evidence type="ECO:0000256" key="1">
    <source>
        <dbReference type="ARBA" id="ARBA00023319"/>
    </source>
</evidence>
<name>A0AAW0PVM3_9GOBI</name>
<comment type="caution">
    <text evidence="5">The sequence shown here is derived from an EMBL/GenBank/DDBJ whole genome shotgun (WGS) entry which is preliminary data.</text>
</comment>
<dbReference type="InterPro" id="IPR003597">
    <property type="entry name" value="Ig_C1-set"/>
</dbReference>
<reference evidence="6" key="1">
    <citation type="submission" date="2024-04" db="EMBL/GenBank/DDBJ databases">
        <title>Salinicola lusitanus LLJ914,a marine bacterium isolated from the Okinawa Trough.</title>
        <authorList>
            <person name="Li J."/>
        </authorList>
    </citation>
    <scope>NUCLEOTIDE SEQUENCE [LARGE SCALE GENOMIC DNA]</scope>
</reference>
<proteinExistence type="predicted"/>
<dbReference type="InterPro" id="IPR036179">
    <property type="entry name" value="Ig-like_dom_sf"/>
</dbReference>
<dbReference type="PANTHER" id="PTHR23411">
    <property type="entry name" value="TAPASIN"/>
    <property type="match status" value="1"/>
</dbReference>
<dbReference type="SUPFAM" id="SSF48726">
    <property type="entry name" value="Immunoglobulin"/>
    <property type="match status" value="6"/>
</dbReference>
<keyword evidence="2" id="KW-0472">Membrane</keyword>
<feature type="domain" description="Ig-like" evidence="4">
    <location>
        <begin position="494"/>
        <end position="595"/>
    </location>
</feature>
<dbReference type="InterPro" id="IPR007110">
    <property type="entry name" value="Ig-like_dom"/>
</dbReference>
<keyword evidence="6" id="KW-1185">Reference proteome</keyword>
<dbReference type="InterPro" id="IPR050380">
    <property type="entry name" value="Immune_Resp_Modulators"/>
</dbReference>
<keyword evidence="2" id="KW-0812">Transmembrane</keyword>
<evidence type="ECO:0000313" key="6">
    <source>
        <dbReference type="Proteomes" id="UP001460270"/>
    </source>
</evidence>
<protein>
    <recommendedName>
        <fullName evidence="4">Ig-like domain-containing protein</fullName>
    </recommendedName>
</protein>
<gene>
    <name evidence="5" type="ORF">WMY93_003087</name>
</gene>
<feature type="domain" description="Ig-like" evidence="4">
    <location>
        <begin position="124"/>
        <end position="214"/>
    </location>
</feature>
<dbReference type="EMBL" id="JBBPFD010000002">
    <property type="protein sequence ID" value="KAK7939761.1"/>
    <property type="molecule type" value="Genomic_DNA"/>
</dbReference>
<feature type="domain" description="Ig-like" evidence="4">
    <location>
        <begin position="31"/>
        <end position="115"/>
    </location>
</feature>
<dbReference type="Pfam" id="PF07654">
    <property type="entry name" value="C1-set"/>
    <property type="match status" value="4"/>
</dbReference>
<dbReference type="SMART" id="SM00407">
    <property type="entry name" value="IGc1"/>
    <property type="match status" value="3"/>
</dbReference>
<feature type="signal peptide" evidence="3">
    <location>
        <begin position="1"/>
        <end position="19"/>
    </location>
</feature>
<keyword evidence="1" id="KW-0393">Immunoglobulin domain</keyword>
<feature type="chain" id="PRO_5043945636" description="Ig-like domain-containing protein" evidence="3">
    <location>
        <begin position="20"/>
        <end position="651"/>
    </location>
</feature>
<feature type="domain" description="Ig-like" evidence="4">
    <location>
        <begin position="431"/>
        <end position="471"/>
    </location>
</feature>
<evidence type="ECO:0000256" key="3">
    <source>
        <dbReference type="SAM" id="SignalP"/>
    </source>
</evidence>
<dbReference type="Gene3D" id="2.60.40.10">
    <property type="entry name" value="Immunoglobulins"/>
    <property type="match status" value="6"/>
</dbReference>